<dbReference type="SUPFAM" id="SSF50447">
    <property type="entry name" value="Translation proteins"/>
    <property type="match status" value="1"/>
</dbReference>
<keyword evidence="4" id="KW-0342">GTP-binding</keyword>
<dbReference type="InterPro" id="IPR000795">
    <property type="entry name" value="T_Tr_GTP-bd_dom"/>
</dbReference>
<dbReference type="InterPro" id="IPR050055">
    <property type="entry name" value="EF-Tu_GTPase"/>
</dbReference>
<dbReference type="GO" id="GO:0005525">
    <property type="term" value="F:GTP binding"/>
    <property type="evidence" value="ECO:0007669"/>
    <property type="project" value="UniProtKB-KW"/>
</dbReference>
<sequence>MFELTCCVIIFVYLTCWCCFRKPHVNVGTIGHVDHGKTTLTAAITKVKSLQKKAKQKLLPSMKLTRLLKRGSEESLLLQFAHVEFETGKRQYTHVDCPGHADYVKGILCIEDSPLYFFESYCPKGLLGIIALPPEHDHWSCPDGWRILVVSALDRPMPQIKQHILLAHQVGVPSLVCFLNKVDDVDDPELFELVEMELQELLNFYNFPGDEIPIIGGSALSALQGTSEDIGKNAILKLMEAVDQYIPDPVCQLDKPFLMPIEDVFSIQVFRSQMAISVADIAPQLKDFLFYCTVVRGRVEQGTIKVGDDVEVLGLMQNVFFFTVVVFVYVGGPLETTVMGVEMFKKILDHGQAGDNVGLLLRGLKRDDVQRGQVSEPH</sequence>
<evidence type="ECO:0000313" key="8">
    <source>
        <dbReference type="Proteomes" id="UP001370490"/>
    </source>
</evidence>
<dbReference type="Gene3D" id="2.40.30.10">
    <property type="entry name" value="Translation factors"/>
    <property type="match status" value="1"/>
</dbReference>
<dbReference type="FunFam" id="2.40.30.10:FF:000001">
    <property type="entry name" value="Elongation factor Tu"/>
    <property type="match status" value="1"/>
</dbReference>
<dbReference type="GO" id="GO:0003746">
    <property type="term" value="F:translation elongation factor activity"/>
    <property type="evidence" value="ECO:0007669"/>
    <property type="project" value="UniProtKB-KW"/>
</dbReference>
<dbReference type="InterPro" id="IPR009000">
    <property type="entry name" value="Transl_B-barrel_sf"/>
</dbReference>
<evidence type="ECO:0000256" key="5">
    <source>
        <dbReference type="SAM" id="SignalP"/>
    </source>
</evidence>
<evidence type="ECO:0000313" key="7">
    <source>
        <dbReference type="EMBL" id="KAK6913862.1"/>
    </source>
</evidence>
<keyword evidence="5" id="KW-0732">Signal</keyword>
<evidence type="ECO:0000256" key="2">
    <source>
        <dbReference type="ARBA" id="ARBA00022768"/>
    </source>
</evidence>
<name>A0AAN8YV38_9MAGN</name>
<dbReference type="GO" id="GO:0003924">
    <property type="term" value="F:GTPase activity"/>
    <property type="evidence" value="ECO:0007669"/>
    <property type="project" value="InterPro"/>
</dbReference>
<feature type="signal peptide" evidence="5">
    <location>
        <begin position="1"/>
        <end position="18"/>
    </location>
</feature>
<reference evidence="7 8" key="1">
    <citation type="submission" date="2023-12" db="EMBL/GenBank/DDBJ databases">
        <title>A high-quality genome assembly for Dillenia turbinata (Dilleniales).</title>
        <authorList>
            <person name="Chanderbali A."/>
        </authorList>
    </citation>
    <scope>NUCLEOTIDE SEQUENCE [LARGE SCALE GENOMIC DNA]</scope>
    <source>
        <strain evidence="7">LSX21</strain>
        <tissue evidence="7">Leaf</tissue>
    </source>
</reference>
<evidence type="ECO:0000256" key="1">
    <source>
        <dbReference type="ARBA" id="ARBA00022741"/>
    </source>
</evidence>
<feature type="chain" id="PRO_5042824477" evidence="5">
    <location>
        <begin position="19"/>
        <end position="378"/>
    </location>
</feature>
<keyword evidence="2" id="KW-0251">Elongation factor</keyword>
<evidence type="ECO:0000259" key="6">
    <source>
        <dbReference type="PROSITE" id="PS51722"/>
    </source>
</evidence>
<proteinExistence type="predicted"/>
<dbReference type="GO" id="GO:0005739">
    <property type="term" value="C:mitochondrion"/>
    <property type="evidence" value="ECO:0007669"/>
    <property type="project" value="TreeGrafter"/>
</dbReference>
<protein>
    <submittedName>
        <fullName evidence="7">Translational (Tr)-type GTP-binding domain</fullName>
    </submittedName>
</protein>
<dbReference type="InterPro" id="IPR004161">
    <property type="entry name" value="EFTu-like_2"/>
</dbReference>
<evidence type="ECO:0000256" key="4">
    <source>
        <dbReference type="ARBA" id="ARBA00023134"/>
    </source>
</evidence>
<dbReference type="PANTHER" id="PTHR43721">
    <property type="entry name" value="ELONGATION FACTOR TU-RELATED"/>
    <property type="match status" value="1"/>
</dbReference>
<dbReference type="Pfam" id="PF03144">
    <property type="entry name" value="GTP_EFTU_D2"/>
    <property type="match status" value="1"/>
</dbReference>
<dbReference type="InterPro" id="IPR027417">
    <property type="entry name" value="P-loop_NTPase"/>
</dbReference>
<dbReference type="PROSITE" id="PS51722">
    <property type="entry name" value="G_TR_2"/>
    <property type="match status" value="1"/>
</dbReference>
<gene>
    <name evidence="7" type="ORF">RJ641_021183</name>
</gene>
<dbReference type="GO" id="GO:0070125">
    <property type="term" value="P:mitochondrial translational elongation"/>
    <property type="evidence" value="ECO:0007669"/>
    <property type="project" value="TreeGrafter"/>
</dbReference>
<comment type="caution">
    <text evidence="7">The sequence shown here is derived from an EMBL/GenBank/DDBJ whole genome shotgun (WGS) entry which is preliminary data.</text>
</comment>
<accession>A0AAN8YV38</accession>
<keyword evidence="1" id="KW-0547">Nucleotide-binding</keyword>
<dbReference type="Gene3D" id="3.40.50.300">
    <property type="entry name" value="P-loop containing nucleotide triphosphate hydrolases"/>
    <property type="match status" value="2"/>
</dbReference>
<feature type="domain" description="Tr-type G" evidence="6">
    <location>
        <begin position="22"/>
        <end position="250"/>
    </location>
</feature>
<dbReference type="Proteomes" id="UP001370490">
    <property type="component" value="Unassembled WGS sequence"/>
</dbReference>
<evidence type="ECO:0000256" key="3">
    <source>
        <dbReference type="ARBA" id="ARBA00022917"/>
    </source>
</evidence>
<keyword evidence="3" id="KW-0648">Protein biosynthesis</keyword>
<keyword evidence="8" id="KW-1185">Reference proteome</keyword>
<dbReference type="PANTHER" id="PTHR43721:SF22">
    <property type="entry name" value="ELONGATION FACTOR TU, MITOCHONDRIAL"/>
    <property type="match status" value="1"/>
</dbReference>
<dbReference type="EMBL" id="JBAMMX010000026">
    <property type="protein sequence ID" value="KAK6913862.1"/>
    <property type="molecule type" value="Genomic_DNA"/>
</dbReference>
<dbReference type="PRINTS" id="PR00315">
    <property type="entry name" value="ELONGATNFCT"/>
</dbReference>
<organism evidence="7 8">
    <name type="scientific">Dillenia turbinata</name>
    <dbReference type="NCBI Taxonomy" id="194707"/>
    <lineage>
        <taxon>Eukaryota</taxon>
        <taxon>Viridiplantae</taxon>
        <taxon>Streptophyta</taxon>
        <taxon>Embryophyta</taxon>
        <taxon>Tracheophyta</taxon>
        <taxon>Spermatophyta</taxon>
        <taxon>Magnoliopsida</taxon>
        <taxon>eudicotyledons</taxon>
        <taxon>Gunneridae</taxon>
        <taxon>Pentapetalae</taxon>
        <taxon>Dilleniales</taxon>
        <taxon>Dilleniaceae</taxon>
        <taxon>Dillenia</taxon>
    </lineage>
</organism>
<dbReference type="SUPFAM" id="SSF52540">
    <property type="entry name" value="P-loop containing nucleoside triphosphate hydrolases"/>
    <property type="match status" value="1"/>
</dbReference>
<dbReference type="Pfam" id="PF00009">
    <property type="entry name" value="GTP_EFTU"/>
    <property type="match status" value="2"/>
</dbReference>
<dbReference type="AlphaFoldDB" id="A0AAN8YV38"/>